<feature type="domain" description="CxxC-x17-CxxC" evidence="3">
    <location>
        <begin position="70"/>
        <end position="104"/>
    </location>
</feature>
<reference evidence="4 5" key="1">
    <citation type="submission" date="2017-06" db="EMBL/GenBank/DDBJ databases">
        <authorList>
            <person name="Kim H.J."/>
            <person name="Triplett B.A."/>
        </authorList>
    </citation>
    <scope>NUCLEOTIDE SEQUENCE [LARGE SCALE GENOMIC DNA]</scope>
    <source>
        <strain evidence="4 5">DSM 18704</strain>
    </source>
</reference>
<dbReference type="Pfam" id="PF23477">
    <property type="entry name" value="zf_Tbcl_2"/>
    <property type="match status" value="1"/>
</dbReference>
<evidence type="ECO:0000259" key="2">
    <source>
        <dbReference type="Pfam" id="PF13451"/>
    </source>
</evidence>
<organism evidence="4 5">
    <name type="scientific">Granulicella rosea</name>
    <dbReference type="NCBI Taxonomy" id="474952"/>
    <lineage>
        <taxon>Bacteria</taxon>
        <taxon>Pseudomonadati</taxon>
        <taxon>Acidobacteriota</taxon>
        <taxon>Terriglobia</taxon>
        <taxon>Terriglobales</taxon>
        <taxon>Acidobacteriaceae</taxon>
        <taxon>Granulicella</taxon>
    </lineage>
</organism>
<evidence type="ECO:0000313" key="5">
    <source>
        <dbReference type="Proteomes" id="UP000198356"/>
    </source>
</evidence>
<sequence length="205" mass="20958">MDSASSTLFQDRLLTCLDCGGEFIFTAGEQLFFHDKQFKNDPKRCKPCKSRRAGASAKPGSGPAAAGISRTETRTECSECGIETTVPFKPTQGRPVLCRQCFQLKAAKPAAAVELPAIAPPPSPFMDPTVSALTQASVSAEGVGLTQEAAVLAAVSMTTALPNSSVATVADLASITGVASHGATSVSPAGGLTDAAIQSLDSLQA</sequence>
<dbReference type="NCBIfam" id="TIGR04272">
    <property type="entry name" value="cxxc_cxxc_Mbark"/>
    <property type="match status" value="1"/>
</dbReference>
<proteinExistence type="predicted"/>
<name>A0A239DDU5_9BACT</name>
<dbReference type="InterPro" id="IPR026363">
    <property type="entry name" value="CxxC-x17-CxxC_dom"/>
</dbReference>
<gene>
    <name evidence="4" type="ORF">SAMN05421770_101418</name>
</gene>
<feature type="compositionally biased region" description="Low complexity" evidence="1">
    <location>
        <begin position="53"/>
        <end position="69"/>
    </location>
</feature>
<feature type="domain" description="Probable zinc-binding" evidence="2">
    <location>
        <begin position="10"/>
        <end position="53"/>
    </location>
</feature>
<evidence type="ECO:0000313" key="4">
    <source>
        <dbReference type="EMBL" id="SNS30477.1"/>
    </source>
</evidence>
<dbReference type="AlphaFoldDB" id="A0A239DDU5"/>
<dbReference type="InterPro" id="IPR025306">
    <property type="entry name" value="Zn-bnd_dom_prob"/>
</dbReference>
<evidence type="ECO:0000256" key="1">
    <source>
        <dbReference type="SAM" id="MobiDB-lite"/>
    </source>
</evidence>
<dbReference type="RefSeq" id="WP_245817766.1">
    <property type="nucleotide sequence ID" value="NZ_FZOU01000001.1"/>
</dbReference>
<protein>
    <submittedName>
        <fullName evidence="4">CxxC-x17-CxxC domain-containing protein</fullName>
    </submittedName>
</protein>
<accession>A0A239DDU5</accession>
<dbReference type="Proteomes" id="UP000198356">
    <property type="component" value="Unassembled WGS sequence"/>
</dbReference>
<evidence type="ECO:0000259" key="3">
    <source>
        <dbReference type="Pfam" id="PF23477"/>
    </source>
</evidence>
<feature type="region of interest" description="Disordered" evidence="1">
    <location>
        <begin position="41"/>
        <end position="69"/>
    </location>
</feature>
<dbReference type="Pfam" id="PF13451">
    <property type="entry name" value="zf_Tbcl"/>
    <property type="match status" value="1"/>
</dbReference>
<keyword evidence="5" id="KW-1185">Reference proteome</keyword>
<dbReference type="EMBL" id="FZOU01000001">
    <property type="protein sequence ID" value="SNS30477.1"/>
    <property type="molecule type" value="Genomic_DNA"/>
</dbReference>